<reference evidence="4" key="1">
    <citation type="submission" date="2017-09" db="EMBL/GenBank/DDBJ databases">
        <title>Depth-based differentiation of microbial function through sediment-hosted aquifers and enrichment of novel symbionts in the deep terrestrial subsurface.</title>
        <authorList>
            <person name="Probst A.J."/>
            <person name="Ladd B."/>
            <person name="Jarett J.K."/>
            <person name="Geller-Mcgrath D.E."/>
            <person name="Sieber C.M.K."/>
            <person name="Emerson J.B."/>
            <person name="Anantharaman K."/>
            <person name="Thomas B.C."/>
            <person name="Malmstrom R."/>
            <person name="Stieglmeier M."/>
            <person name="Klingl A."/>
            <person name="Woyke T."/>
            <person name="Ryan C.M."/>
            <person name="Banfield J.F."/>
        </authorList>
    </citation>
    <scope>NUCLEOTIDE SEQUENCE [LARGE SCALE GENOMIC DNA]</scope>
</reference>
<feature type="transmembrane region" description="Helical" evidence="1">
    <location>
        <begin position="181"/>
        <end position="199"/>
    </location>
</feature>
<proteinExistence type="predicted"/>
<dbReference type="Pfam" id="PF11141">
    <property type="entry name" value="DUF2914"/>
    <property type="match status" value="1"/>
</dbReference>
<evidence type="ECO:0000313" key="3">
    <source>
        <dbReference type="EMBL" id="PJA46158.1"/>
    </source>
</evidence>
<protein>
    <recommendedName>
        <fullName evidence="2">DUF2914 domain-containing protein</fullName>
    </recommendedName>
</protein>
<dbReference type="AlphaFoldDB" id="A0A2M7XE51"/>
<feature type="transmembrane region" description="Helical" evidence="1">
    <location>
        <begin position="122"/>
        <end position="145"/>
    </location>
</feature>
<comment type="caution">
    <text evidence="3">The sequence shown here is derived from an EMBL/GenBank/DDBJ whole genome shotgun (WGS) entry which is preliminary data.</text>
</comment>
<feature type="transmembrane region" description="Helical" evidence="1">
    <location>
        <begin position="81"/>
        <end position="101"/>
    </location>
</feature>
<feature type="transmembrane region" description="Helical" evidence="1">
    <location>
        <begin position="151"/>
        <end position="169"/>
    </location>
</feature>
<dbReference type="EMBL" id="PFWU01000009">
    <property type="protein sequence ID" value="PJA46158.1"/>
    <property type="molecule type" value="Genomic_DNA"/>
</dbReference>
<keyword evidence="1" id="KW-0472">Membrane</keyword>
<evidence type="ECO:0000313" key="4">
    <source>
        <dbReference type="Proteomes" id="UP000229385"/>
    </source>
</evidence>
<dbReference type="InterPro" id="IPR022606">
    <property type="entry name" value="DUF2914"/>
</dbReference>
<feature type="domain" description="DUF2914" evidence="2">
    <location>
        <begin position="322"/>
        <end position="388"/>
    </location>
</feature>
<feature type="transmembrane region" description="Helical" evidence="1">
    <location>
        <begin position="237"/>
        <end position="256"/>
    </location>
</feature>
<feature type="transmembrane region" description="Helical" evidence="1">
    <location>
        <begin position="58"/>
        <end position="75"/>
    </location>
</feature>
<sequence length="402" mass="45869">MSHRCTSTSKTSTHKKDWQPSIFFCCRRMLNSNHMFKQIKDILKFRALKRTFNQHERLLVPLMLLVGVVIDFITFRTIETTTAFLILGIYTLVAGVMITIIHRYDAAQSLLERPTTIGYIRLAAPLVTQLTFGALLSAAFIFYWFSGSFTVSWPLLIIVIGLMAANDVFREHYLRPTVQLSVYYFTLFITLAVALPYLFESISPWVFVAAGVSSLILMLIFLRALTRIRPDLRFMHPSPTISIMIIFLVMNAGYFLNIIPPIPLSLTDAGVYHSVERQGNNYLVSSEEQSWFDRFLPGETINIAPGDRLYAYASIFAPVDLDTTVTHHWQRLTDDGWENMSSLSYSIKGGRQDGYRGYSYLTSPSPGKWRVDVETERGQVIGRISFQINEVDEAIILVEELK</sequence>
<gene>
    <name evidence="3" type="ORF">CO174_00765</name>
</gene>
<evidence type="ECO:0000256" key="1">
    <source>
        <dbReference type="SAM" id="Phobius"/>
    </source>
</evidence>
<organism evidence="3 4">
    <name type="scientific">Candidatus Uhrbacteria bacterium CG_4_9_14_3_um_filter_50_9</name>
    <dbReference type="NCBI Taxonomy" id="1975035"/>
    <lineage>
        <taxon>Bacteria</taxon>
        <taxon>Candidatus Uhriibacteriota</taxon>
    </lineage>
</organism>
<keyword evidence="1" id="KW-1133">Transmembrane helix</keyword>
<feature type="transmembrane region" description="Helical" evidence="1">
    <location>
        <begin position="205"/>
        <end position="225"/>
    </location>
</feature>
<name>A0A2M7XE51_9BACT</name>
<dbReference type="Proteomes" id="UP000229385">
    <property type="component" value="Unassembled WGS sequence"/>
</dbReference>
<keyword evidence="1" id="KW-0812">Transmembrane</keyword>
<accession>A0A2M7XE51</accession>
<evidence type="ECO:0000259" key="2">
    <source>
        <dbReference type="Pfam" id="PF11141"/>
    </source>
</evidence>